<protein>
    <recommendedName>
        <fullName evidence="1">SnoaL-like domain-containing protein</fullName>
    </recommendedName>
</protein>
<keyword evidence="3" id="KW-1185">Reference proteome</keyword>
<proteinExistence type="predicted"/>
<accession>A0A9W6NTZ3</accession>
<dbReference type="InterPro" id="IPR032710">
    <property type="entry name" value="NTF2-like_dom_sf"/>
</dbReference>
<reference evidence="2" key="2">
    <citation type="submission" date="2023-01" db="EMBL/GenBank/DDBJ databases">
        <authorList>
            <person name="Sun Q."/>
            <person name="Evtushenko L."/>
        </authorList>
    </citation>
    <scope>NUCLEOTIDE SEQUENCE</scope>
    <source>
        <strain evidence="2">VKM Ac-1069</strain>
    </source>
</reference>
<evidence type="ECO:0000313" key="2">
    <source>
        <dbReference type="EMBL" id="GLL09790.1"/>
    </source>
</evidence>
<dbReference type="Gene3D" id="3.10.450.50">
    <property type="match status" value="1"/>
</dbReference>
<gene>
    <name evidence="2" type="ORF">GCM10017577_09300</name>
</gene>
<dbReference type="Pfam" id="PF12680">
    <property type="entry name" value="SnoaL_2"/>
    <property type="match status" value="1"/>
</dbReference>
<evidence type="ECO:0000259" key="1">
    <source>
        <dbReference type="Pfam" id="PF12680"/>
    </source>
</evidence>
<dbReference type="AlphaFoldDB" id="A0A9W6NTZ3"/>
<reference evidence="2" key="1">
    <citation type="journal article" date="2014" name="Int. J. Syst. Evol. Microbiol.">
        <title>Complete genome sequence of Corynebacterium casei LMG S-19264T (=DSM 44701T), isolated from a smear-ripened cheese.</title>
        <authorList>
            <consortium name="US DOE Joint Genome Institute (JGI-PGF)"/>
            <person name="Walter F."/>
            <person name="Albersmeier A."/>
            <person name="Kalinowski J."/>
            <person name="Ruckert C."/>
        </authorList>
    </citation>
    <scope>NUCLEOTIDE SEQUENCE</scope>
    <source>
        <strain evidence="2">VKM Ac-1069</strain>
    </source>
</reference>
<feature type="domain" description="SnoaL-like" evidence="1">
    <location>
        <begin position="9"/>
        <end position="110"/>
    </location>
</feature>
<dbReference type="Proteomes" id="UP001143463">
    <property type="component" value="Unassembled WGS sequence"/>
</dbReference>
<dbReference type="InterPro" id="IPR037401">
    <property type="entry name" value="SnoaL-like"/>
</dbReference>
<organism evidence="2 3">
    <name type="scientific">Pseudonocardia halophobica</name>
    <dbReference type="NCBI Taxonomy" id="29401"/>
    <lineage>
        <taxon>Bacteria</taxon>
        <taxon>Bacillati</taxon>
        <taxon>Actinomycetota</taxon>
        <taxon>Actinomycetes</taxon>
        <taxon>Pseudonocardiales</taxon>
        <taxon>Pseudonocardiaceae</taxon>
        <taxon>Pseudonocardia</taxon>
    </lineage>
</organism>
<name>A0A9W6NTZ3_9PSEU</name>
<evidence type="ECO:0000313" key="3">
    <source>
        <dbReference type="Proteomes" id="UP001143463"/>
    </source>
</evidence>
<sequence length="127" mass="14126">MADHRATITELYRMLDASDRASVGRLFTGEVEFRFGNSQPGRGDEALFAVGRRLRAVAPEVLHDLRTVFVDAEADVAVAEIDMTYRGPDRVLEAPATAVFRFDQAGLITHYHVYLDISPLGLDTSTW</sequence>
<dbReference type="SUPFAM" id="SSF54427">
    <property type="entry name" value="NTF2-like"/>
    <property type="match status" value="1"/>
</dbReference>
<dbReference type="RefSeq" id="WP_037043768.1">
    <property type="nucleotide sequence ID" value="NZ_BAAAUZ010000011.1"/>
</dbReference>
<comment type="caution">
    <text evidence="2">The sequence shown here is derived from an EMBL/GenBank/DDBJ whole genome shotgun (WGS) entry which is preliminary data.</text>
</comment>
<dbReference type="EMBL" id="BSFQ01000003">
    <property type="protein sequence ID" value="GLL09790.1"/>
    <property type="molecule type" value="Genomic_DNA"/>
</dbReference>